<feature type="non-terminal residue" evidence="4">
    <location>
        <position position="674"/>
    </location>
</feature>
<gene>
    <name evidence="4" type="ORF">CCH79_00002961</name>
</gene>
<dbReference type="GO" id="GO:0003723">
    <property type="term" value="F:RNA binding"/>
    <property type="evidence" value="ECO:0007669"/>
    <property type="project" value="TreeGrafter"/>
</dbReference>
<proteinExistence type="predicted"/>
<dbReference type="Pfam" id="PF08368">
    <property type="entry name" value="FAST_2"/>
    <property type="match status" value="1"/>
</dbReference>
<dbReference type="InterPro" id="IPR050870">
    <property type="entry name" value="FAST_kinase"/>
</dbReference>
<dbReference type="InterPro" id="IPR013579">
    <property type="entry name" value="FAST_2"/>
</dbReference>
<dbReference type="GO" id="GO:0005759">
    <property type="term" value="C:mitochondrial matrix"/>
    <property type="evidence" value="ECO:0007669"/>
    <property type="project" value="TreeGrafter"/>
</dbReference>
<dbReference type="PROSITE" id="PS51286">
    <property type="entry name" value="RAP"/>
    <property type="match status" value="1"/>
</dbReference>
<evidence type="ECO:0000256" key="1">
    <source>
        <dbReference type="ARBA" id="ARBA00004173"/>
    </source>
</evidence>
<name>A0A315W6Z5_GAMAF</name>
<protein>
    <recommendedName>
        <fullName evidence="3">RAP domain-containing protein</fullName>
    </recommendedName>
</protein>
<dbReference type="Pfam" id="PF06743">
    <property type="entry name" value="FAST_1"/>
    <property type="match status" value="1"/>
</dbReference>
<evidence type="ECO:0000256" key="2">
    <source>
        <dbReference type="ARBA" id="ARBA00023128"/>
    </source>
</evidence>
<keyword evidence="2" id="KW-0496">Mitochondrion</keyword>
<evidence type="ECO:0000313" key="4">
    <source>
        <dbReference type="EMBL" id="PWA31442.1"/>
    </source>
</evidence>
<dbReference type="STRING" id="33528.ENSGAFP00000024311"/>
<dbReference type="Proteomes" id="UP000250572">
    <property type="component" value="Unassembled WGS sequence"/>
</dbReference>
<reference evidence="4 5" key="1">
    <citation type="journal article" date="2018" name="G3 (Bethesda)">
        <title>A High-Quality Reference Genome for the Invasive Mosquitofish Gambusia affinis Using a Chicago Library.</title>
        <authorList>
            <person name="Hoffberg S.L."/>
            <person name="Troendle N.J."/>
            <person name="Glenn T.C."/>
            <person name="Mahmud O."/>
            <person name="Louha S."/>
            <person name="Chalopin D."/>
            <person name="Bennetzen J.L."/>
            <person name="Mauricio R."/>
        </authorList>
    </citation>
    <scope>NUCLEOTIDE SEQUENCE [LARGE SCALE GENOMIC DNA]</scope>
    <source>
        <strain evidence="4">NE01/NJP1002.9</strain>
        <tissue evidence="4">Muscle</tissue>
    </source>
</reference>
<dbReference type="EMBL" id="NHOQ01000293">
    <property type="protein sequence ID" value="PWA31442.1"/>
    <property type="molecule type" value="Genomic_DNA"/>
</dbReference>
<comment type="subcellular location">
    <subcellularLocation>
        <location evidence="1">Mitochondrion</location>
    </subcellularLocation>
</comment>
<comment type="caution">
    <text evidence="4">The sequence shown here is derived from an EMBL/GenBank/DDBJ whole genome shotgun (WGS) entry which is preliminary data.</text>
</comment>
<sequence length="674" mass="75907">MSLLPPWCDVAPGEAKSSLTMKSVIFMSASVRTACQQASVCFPLYRGLSLCNSSERLTDAEFVSKTVIAEQPGITDPRCFQRERTRTASAGVALLYEVPATATRRNEATPCHTDGHLAHRPVERAAQHLSSYTPYAKVQRGAAAHVNIQSLFEEDVITELCSKLADLPINDRAEGLATLLQACVEFGLEAQSPPVLILLKECLELLPSRDVGVAQLCQLGKVACALEGRGSSLVAEVMNSISCAVEDMVSPSEAAAVYSLLTVLYEPSCQQQALMLSVLHRQTQRQINRLKSSQVSDILQCLLKLNQKQTISLVLRLSHRASRVFKAFSDDEIIKVLSALITLGQHDEELLAAMEKHLPERLGTCDPELISKVMEYCLHMRCRSEPIFEAVAENFVCSAERHTDTQIAKQVVAIGRLNYLPQCSSQMFKKLENVLTTRFSHFQPRSLLDMLHACIHLERFPLNYMNKIFSPYFLQKLQDKGEPVDKNALRQLTQLHLSASLECTYYWGPRLPFSLHVKKFSSLDQAFESPMETLLYRQVKGPLMQLLGGKYFFARVFTPIGYTVDVEICLDENGFILPQSQWESTNKRIALCLDGQSRFCANTRHLLGKEATKRRHLYRMGYEVVEIPYFEFENQKTQEEQVQYLHDKIFPAVSKFRLSHHTSTSSSSSDEFHI</sequence>
<dbReference type="GO" id="GO:0044528">
    <property type="term" value="P:regulation of mitochondrial mRNA stability"/>
    <property type="evidence" value="ECO:0007669"/>
    <property type="project" value="InterPro"/>
</dbReference>
<dbReference type="SMART" id="SM00952">
    <property type="entry name" value="RAP"/>
    <property type="match status" value="1"/>
</dbReference>
<evidence type="ECO:0000313" key="5">
    <source>
        <dbReference type="Proteomes" id="UP000250572"/>
    </source>
</evidence>
<keyword evidence="5" id="KW-1185">Reference proteome</keyword>
<evidence type="ECO:0000259" key="3">
    <source>
        <dbReference type="PROSITE" id="PS51286"/>
    </source>
</evidence>
<organism evidence="4 5">
    <name type="scientific">Gambusia affinis</name>
    <name type="common">Western mosquitofish</name>
    <name type="synonym">Heterandria affinis</name>
    <dbReference type="NCBI Taxonomy" id="33528"/>
    <lineage>
        <taxon>Eukaryota</taxon>
        <taxon>Metazoa</taxon>
        <taxon>Chordata</taxon>
        <taxon>Craniata</taxon>
        <taxon>Vertebrata</taxon>
        <taxon>Euteleostomi</taxon>
        <taxon>Actinopterygii</taxon>
        <taxon>Neopterygii</taxon>
        <taxon>Teleostei</taxon>
        <taxon>Neoteleostei</taxon>
        <taxon>Acanthomorphata</taxon>
        <taxon>Ovalentaria</taxon>
        <taxon>Atherinomorphae</taxon>
        <taxon>Cyprinodontiformes</taxon>
        <taxon>Poeciliidae</taxon>
        <taxon>Poeciliinae</taxon>
        <taxon>Gambusia</taxon>
    </lineage>
</organism>
<accession>A0A315W6Z5</accession>
<dbReference type="PANTHER" id="PTHR21228">
    <property type="entry name" value="FAST LEU-RICH DOMAIN-CONTAINING"/>
    <property type="match status" value="1"/>
</dbReference>
<dbReference type="AlphaFoldDB" id="A0A315W6Z5"/>
<feature type="domain" description="RAP" evidence="3">
    <location>
        <begin position="589"/>
        <end position="647"/>
    </location>
</feature>
<dbReference type="GO" id="GO:0035770">
    <property type="term" value="C:ribonucleoprotein granule"/>
    <property type="evidence" value="ECO:0007669"/>
    <property type="project" value="TreeGrafter"/>
</dbReference>
<dbReference type="PANTHER" id="PTHR21228:SF9">
    <property type="entry name" value="FAST KINASE DOMAIN-CONTAINING PROTEIN 3, MITOCHONDRIAL"/>
    <property type="match status" value="1"/>
</dbReference>
<dbReference type="GO" id="GO:0000963">
    <property type="term" value="P:mitochondrial RNA processing"/>
    <property type="evidence" value="ECO:0007669"/>
    <property type="project" value="TreeGrafter"/>
</dbReference>
<dbReference type="Pfam" id="PF08373">
    <property type="entry name" value="RAP"/>
    <property type="match status" value="1"/>
</dbReference>
<dbReference type="InterPro" id="IPR013584">
    <property type="entry name" value="RAP"/>
</dbReference>
<dbReference type="InterPro" id="IPR010622">
    <property type="entry name" value="FAST_Leu-rich"/>
</dbReference>